<dbReference type="RefSeq" id="WP_101870105.1">
    <property type="nucleotide sequence ID" value="NZ_CP176629.1"/>
</dbReference>
<sequence>MEKEYQIVTKNMRDKDFQKLKKGRGKNQYGCYEENLEGTYTERGVYRLFRKYVDKQEYPSYQGWKQDMLKMGILLKSPKTEQAVERKAEHIVTETCISVKTIEDACKLVKQAYKEHDLCLGELFQNIEIQGLSIQEVVEVFSVLYRELENDRVCRVNVEENFFTFIP</sequence>
<dbReference type="EMBL" id="NIHS01000003">
    <property type="protein sequence ID" value="PLT74448.1"/>
    <property type="molecule type" value="Genomic_DNA"/>
</dbReference>
<organism evidence="2 3">
    <name type="scientific">Mediterraneibacter gnavus</name>
    <name type="common">Ruminococcus gnavus</name>
    <dbReference type="NCBI Taxonomy" id="33038"/>
    <lineage>
        <taxon>Bacteria</taxon>
        <taxon>Bacillati</taxon>
        <taxon>Bacillota</taxon>
        <taxon>Clostridia</taxon>
        <taxon>Lachnospirales</taxon>
        <taxon>Lachnospiraceae</taxon>
        <taxon>Mediterraneibacter</taxon>
    </lineage>
</organism>
<protein>
    <submittedName>
        <fullName evidence="2">Uncharacterized protein</fullName>
    </submittedName>
</protein>
<evidence type="ECO:0000313" key="2">
    <source>
        <dbReference type="EMBL" id="PLT74448.1"/>
    </source>
</evidence>
<dbReference type="AlphaFoldDB" id="A0A2N5PH45"/>
<gene>
    <name evidence="1" type="ORF">CDL23_15410</name>
    <name evidence="2" type="ORF">CDL26_02555</name>
</gene>
<dbReference type="Proteomes" id="UP000234891">
    <property type="component" value="Unassembled WGS sequence"/>
</dbReference>
<dbReference type="Proteomes" id="UP000235093">
    <property type="component" value="Unassembled WGS sequence"/>
</dbReference>
<reference evidence="3 4" key="1">
    <citation type="journal article" date="2017" name="Genome Med.">
        <title>A novel Ruminococcus gnavus clade enriched in inflammatory bowel disease patients.</title>
        <authorList>
            <person name="Hall A.B."/>
            <person name="Yassour M."/>
            <person name="Sauk J."/>
            <person name="Garner A."/>
            <person name="Jiang X."/>
            <person name="Arthur T."/>
            <person name="Lagoudas G.K."/>
            <person name="Vatanen T."/>
            <person name="Fornelos N."/>
            <person name="Wilson R."/>
            <person name="Bertha M."/>
            <person name="Cohen M."/>
            <person name="Garber J."/>
            <person name="Khalili H."/>
            <person name="Gevers D."/>
            <person name="Ananthakrishnan A.N."/>
            <person name="Kugathasan S."/>
            <person name="Lander E.S."/>
            <person name="Blainey P."/>
            <person name="Vlamakis H."/>
            <person name="Xavier R.J."/>
            <person name="Huttenhower C."/>
        </authorList>
    </citation>
    <scope>NUCLEOTIDE SEQUENCE [LARGE SCALE GENOMIC DNA]</scope>
    <source>
        <strain evidence="2 3">RJX1124</strain>
        <strain evidence="1 4">RJX1125</strain>
    </source>
</reference>
<proteinExistence type="predicted"/>
<accession>A0A2N5PH45</accession>
<comment type="caution">
    <text evidence="2">The sequence shown here is derived from an EMBL/GenBank/DDBJ whole genome shotgun (WGS) entry which is preliminary data.</text>
</comment>
<evidence type="ECO:0000313" key="3">
    <source>
        <dbReference type="Proteomes" id="UP000234891"/>
    </source>
</evidence>
<evidence type="ECO:0000313" key="4">
    <source>
        <dbReference type="Proteomes" id="UP000235093"/>
    </source>
</evidence>
<name>A0A2N5PH45_MEDGN</name>
<evidence type="ECO:0000313" key="1">
    <source>
        <dbReference type="EMBL" id="PLT71080.1"/>
    </source>
</evidence>
<dbReference type="EMBL" id="NIHT01000042">
    <property type="protein sequence ID" value="PLT71080.1"/>
    <property type="molecule type" value="Genomic_DNA"/>
</dbReference>